<evidence type="ECO:0000256" key="12">
    <source>
        <dbReference type="ARBA" id="ARBA00029909"/>
    </source>
</evidence>
<evidence type="ECO:0000256" key="4">
    <source>
        <dbReference type="ARBA" id="ARBA00019171"/>
    </source>
</evidence>
<dbReference type="STRING" id="4999.A0A1Y1UNR6"/>
<reference evidence="20 21" key="1">
    <citation type="submission" date="2017-03" db="EMBL/GenBank/DDBJ databases">
        <title>Widespread Adenine N6-methylation of Active Genes in Fungi.</title>
        <authorList>
            <consortium name="DOE Joint Genome Institute"/>
            <person name="Mondo S.J."/>
            <person name="Dannebaum R.O."/>
            <person name="Kuo R.C."/>
            <person name="Louie K.B."/>
            <person name="Bewick A.J."/>
            <person name="Labutti K."/>
            <person name="Haridas S."/>
            <person name="Kuo A."/>
            <person name="Salamov A."/>
            <person name="Ahrendt S.R."/>
            <person name="Lau R."/>
            <person name="Bowen B.P."/>
            <person name="Lipzen A."/>
            <person name="Sullivan W."/>
            <person name="Andreopoulos W.B."/>
            <person name="Clum A."/>
            <person name="Lindquist E."/>
            <person name="Daum C."/>
            <person name="Northen T.R."/>
            <person name="Ramamoorthy G."/>
            <person name="Schmitz R.J."/>
            <person name="Gryganskyi A."/>
            <person name="Culley D."/>
            <person name="Magnuson J."/>
            <person name="James T.Y."/>
            <person name="O'Malley M.A."/>
            <person name="Stajich J.E."/>
            <person name="Spatafora J.W."/>
            <person name="Visel A."/>
            <person name="Grigoriev I.V."/>
        </authorList>
    </citation>
    <scope>NUCLEOTIDE SEQUENCE [LARGE SCALE GENOMIC DNA]</scope>
    <source>
        <strain evidence="20 21">NRRL Y-17943</strain>
    </source>
</reference>
<dbReference type="PIRSF" id="PIRSF036959">
    <property type="entry name" value="mRNA_cap_alpha"/>
    <property type="match status" value="1"/>
</dbReference>
<feature type="compositionally biased region" description="Low complexity" evidence="18">
    <location>
        <begin position="412"/>
        <end position="422"/>
    </location>
</feature>
<keyword evidence="6 16" id="KW-0808">Transferase</keyword>
<dbReference type="GeneID" id="33554036"/>
<dbReference type="SUPFAM" id="SSF56091">
    <property type="entry name" value="DNA ligase/mRNA capping enzyme, catalytic domain"/>
    <property type="match status" value="1"/>
</dbReference>
<evidence type="ECO:0000313" key="21">
    <source>
        <dbReference type="Proteomes" id="UP000193218"/>
    </source>
</evidence>
<dbReference type="GO" id="GO:0006310">
    <property type="term" value="P:DNA recombination"/>
    <property type="evidence" value="ECO:0007669"/>
    <property type="project" value="InterPro"/>
</dbReference>
<evidence type="ECO:0000259" key="19">
    <source>
        <dbReference type="PROSITE" id="PS50160"/>
    </source>
</evidence>
<evidence type="ECO:0000256" key="9">
    <source>
        <dbReference type="ARBA" id="ARBA00023042"/>
    </source>
</evidence>
<dbReference type="GO" id="GO:0005524">
    <property type="term" value="F:ATP binding"/>
    <property type="evidence" value="ECO:0007669"/>
    <property type="project" value="InterPro"/>
</dbReference>
<dbReference type="Pfam" id="PF03919">
    <property type="entry name" value="mRNA_cap_C"/>
    <property type="match status" value="1"/>
</dbReference>
<keyword evidence="9 16" id="KW-0506">mRNA capping</keyword>
<name>A0A1Y1UNR6_9TREE</name>
<evidence type="ECO:0000256" key="7">
    <source>
        <dbReference type="ARBA" id="ARBA00022695"/>
    </source>
</evidence>
<feature type="domain" description="ATP-dependent DNA ligase family profile" evidence="19">
    <location>
        <begin position="134"/>
        <end position="288"/>
    </location>
</feature>
<dbReference type="GO" id="GO:0031533">
    <property type="term" value="C:mRNA capping enzyme complex"/>
    <property type="evidence" value="ECO:0007669"/>
    <property type="project" value="InterPro"/>
</dbReference>
<evidence type="ECO:0000313" key="20">
    <source>
        <dbReference type="EMBL" id="ORX39688.1"/>
    </source>
</evidence>
<evidence type="ECO:0000256" key="6">
    <source>
        <dbReference type="ARBA" id="ARBA00022679"/>
    </source>
</evidence>
<dbReference type="CDD" id="cd07895">
    <property type="entry name" value="Adenylation_mRNA_capping"/>
    <property type="match status" value="1"/>
</dbReference>
<dbReference type="InterPro" id="IPR012340">
    <property type="entry name" value="NA-bd_OB-fold"/>
</dbReference>
<evidence type="ECO:0000256" key="8">
    <source>
        <dbReference type="ARBA" id="ARBA00022741"/>
    </source>
</evidence>
<evidence type="ECO:0000256" key="13">
    <source>
        <dbReference type="ARBA" id="ARBA00030702"/>
    </source>
</evidence>
<dbReference type="PROSITE" id="PS50160">
    <property type="entry name" value="DNA_LIGASE_A3"/>
    <property type="match status" value="1"/>
</dbReference>
<keyword evidence="5 16" id="KW-0507">mRNA processing</keyword>
<dbReference type="Pfam" id="PF01331">
    <property type="entry name" value="mRNA_cap_enzyme"/>
    <property type="match status" value="1"/>
</dbReference>
<dbReference type="EC" id="2.7.7.50" evidence="3 16"/>
<comment type="function">
    <text evidence="16">Second step of mRNA capping. Transfer of the GMP moiety of GTP to the 5'-end of RNA via an enzyme-GMP covalent reaction intermediate.</text>
</comment>
<evidence type="ECO:0000256" key="16">
    <source>
        <dbReference type="PIRNR" id="PIRNR036959"/>
    </source>
</evidence>
<dbReference type="AlphaFoldDB" id="A0A1Y1UNR6"/>
<dbReference type="InterPro" id="IPR017075">
    <property type="entry name" value="mRNA_cap_enzyme_alpha"/>
</dbReference>
<keyword evidence="10 16" id="KW-0342">GTP-binding</keyword>
<dbReference type="RefSeq" id="XP_021873473.1">
    <property type="nucleotide sequence ID" value="XM_022012228.1"/>
</dbReference>
<feature type="compositionally biased region" description="Basic and acidic residues" evidence="18">
    <location>
        <begin position="376"/>
        <end position="385"/>
    </location>
</feature>
<dbReference type="Gene3D" id="2.40.50.140">
    <property type="entry name" value="Nucleic acid-binding proteins"/>
    <property type="match status" value="1"/>
</dbReference>
<dbReference type="PANTHER" id="PTHR10367">
    <property type="entry name" value="MRNA-CAPPING ENZYME"/>
    <property type="match status" value="1"/>
</dbReference>
<comment type="subunit">
    <text evidence="15">Heterodimer. The mRNA-capping enzyme is composed of two separate chains alpha and beta, respectively a mRNA guanylyltransferase and an mRNA 5'-triphosphate monophosphatase.</text>
</comment>
<comment type="catalytic activity">
    <reaction evidence="14">
        <text>a 5'-end diphospho-ribonucleoside in mRNA + GTP + H(+) = a 5'-end (5'-triphosphoguanosine)-ribonucleoside in mRNA + diphosphate</text>
        <dbReference type="Rhea" id="RHEA:67012"/>
        <dbReference type="Rhea" id="RHEA-COMP:17165"/>
        <dbReference type="Rhea" id="RHEA-COMP:17166"/>
        <dbReference type="ChEBI" id="CHEBI:15378"/>
        <dbReference type="ChEBI" id="CHEBI:33019"/>
        <dbReference type="ChEBI" id="CHEBI:37565"/>
        <dbReference type="ChEBI" id="CHEBI:167616"/>
        <dbReference type="ChEBI" id="CHEBI:167617"/>
        <dbReference type="EC" id="2.7.7.50"/>
    </reaction>
    <physiologicalReaction direction="left-to-right" evidence="14">
        <dbReference type="Rhea" id="RHEA:67013"/>
    </physiologicalReaction>
</comment>
<proteinExistence type="inferred from homology"/>
<sequence length="429" mass="49094">MPSQSSSEPWPVPDPPGERLTDPAIHHFLLARVAELCGLSRAKFPGSQPVSFNVSSIEEKLMKYDFWTCEKSDGQRLLIVIVVNSATEEQETWLLDRKEQFYKVSGLHFPYWESPDLPLRDTIIDGELVIDEDPKTKERTLRYYAFDCLVVNGMNVTGRPLLKRFGRLREWVVAPFERILKQIPEWRDELPFEVIVKKQELSYHIAQVLNVHIPSLLHGHDGIIFTNAESPYVFGTDENILKWKKPSENTIDFKLNLRFPPSPADPSEPDFYAKPVFLLSVWHGGSRGQDKYQFFDELEVDDDEWEKFKEMGQIDDTIVECFWDTERGAWRYFRHRNDKENGNHASVVQKVLASIEDGVEIETLLSKSDAIRAAWKAREQSRRGEQTPAPPQHRSSAPQQGPRGSVPPITPGPGAYPATTPGVMAGLRR</sequence>
<dbReference type="InterPro" id="IPR012310">
    <property type="entry name" value="DNA_ligase_ATP-dep_cent"/>
</dbReference>
<keyword evidence="8 16" id="KW-0547">Nucleotide-binding</keyword>
<evidence type="ECO:0000256" key="14">
    <source>
        <dbReference type="ARBA" id="ARBA00044624"/>
    </source>
</evidence>
<evidence type="ECO:0000256" key="18">
    <source>
        <dbReference type="SAM" id="MobiDB-lite"/>
    </source>
</evidence>
<evidence type="ECO:0000256" key="1">
    <source>
        <dbReference type="ARBA" id="ARBA00004123"/>
    </source>
</evidence>
<dbReference type="GO" id="GO:0003910">
    <property type="term" value="F:DNA ligase (ATP) activity"/>
    <property type="evidence" value="ECO:0007669"/>
    <property type="project" value="InterPro"/>
</dbReference>
<organism evidence="20 21">
    <name type="scientific">Kockovaella imperatae</name>
    <dbReference type="NCBI Taxonomy" id="4999"/>
    <lineage>
        <taxon>Eukaryota</taxon>
        <taxon>Fungi</taxon>
        <taxon>Dikarya</taxon>
        <taxon>Basidiomycota</taxon>
        <taxon>Agaricomycotina</taxon>
        <taxon>Tremellomycetes</taxon>
        <taxon>Tremellales</taxon>
        <taxon>Cuniculitremaceae</taxon>
        <taxon>Kockovaella</taxon>
    </lineage>
</organism>
<evidence type="ECO:0000256" key="5">
    <source>
        <dbReference type="ARBA" id="ARBA00022664"/>
    </source>
</evidence>
<feature type="region of interest" description="Disordered" evidence="18">
    <location>
        <begin position="375"/>
        <end position="429"/>
    </location>
</feature>
<dbReference type="GO" id="GO:0004484">
    <property type="term" value="F:mRNA guanylyltransferase activity"/>
    <property type="evidence" value="ECO:0007669"/>
    <property type="project" value="UniProtKB-EC"/>
</dbReference>
<dbReference type="GO" id="GO:0006370">
    <property type="term" value="P:7-methylguanosine mRNA capping"/>
    <property type="evidence" value="ECO:0007669"/>
    <property type="project" value="UniProtKB-KW"/>
</dbReference>
<evidence type="ECO:0000256" key="10">
    <source>
        <dbReference type="ARBA" id="ARBA00023134"/>
    </source>
</evidence>
<keyword evidence="21" id="KW-1185">Reference proteome</keyword>
<dbReference type="InterPro" id="IPR001339">
    <property type="entry name" value="mRNA_cap_enzyme_adenylation"/>
</dbReference>
<dbReference type="FunCoup" id="A0A1Y1UNR6">
    <property type="interactions" value="436"/>
</dbReference>
<gene>
    <name evidence="20" type="ORF">BD324DRAFT_227683</name>
</gene>
<comment type="caution">
    <text evidence="20">The sequence shown here is derived from an EMBL/GenBank/DDBJ whole genome shotgun (WGS) entry which is preliminary data.</text>
</comment>
<dbReference type="InterPro" id="IPR013846">
    <property type="entry name" value="mRNA_cap_enzyme_C"/>
</dbReference>
<dbReference type="EMBL" id="NBSH01000002">
    <property type="protein sequence ID" value="ORX39688.1"/>
    <property type="molecule type" value="Genomic_DNA"/>
</dbReference>
<dbReference type="PANTHER" id="PTHR10367:SF17">
    <property type="entry name" value="MRNA-CAPPING ENZYME"/>
    <property type="match status" value="1"/>
</dbReference>
<accession>A0A1Y1UNR6</accession>
<evidence type="ECO:0000256" key="15">
    <source>
        <dbReference type="ARBA" id="ARBA00047082"/>
    </source>
</evidence>
<comment type="subcellular location">
    <subcellularLocation>
        <location evidence="1 16">Nucleus</location>
    </subcellularLocation>
</comment>
<dbReference type="SUPFAM" id="SSF50249">
    <property type="entry name" value="Nucleic acid-binding proteins"/>
    <property type="match status" value="1"/>
</dbReference>
<feature type="active site" description="N6-GMP-lysine intermediate" evidence="17">
    <location>
        <position position="71"/>
    </location>
</feature>
<evidence type="ECO:0000256" key="2">
    <source>
        <dbReference type="ARBA" id="ARBA00010237"/>
    </source>
</evidence>
<comment type="similarity">
    <text evidence="2 16">Belongs to the eukaryotic GTase family.</text>
</comment>
<evidence type="ECO:0000256" key="3">
    <source>
        <dbReference type="ARBA" id="ARBA00012475"/>
    </source>
</evidence>
<dbReference type="GO" id="GO:0005525">
    <property type="term" value="F:GTP binding"/>
    <property type="evidence" value="ECO:0007669"/>
    <property type="project" value="UniProtKB-KW"/>
</dbReference>
<evidence type="ECO:0000256" key="11">
    <source>
        <dbReference type="ARBA" id="ARBA00023242"/>
    </source>
</evidence>
<keyword evidence="11 16" id="KW-0539">Nucleus</keyword>
<protein>
    <recommendedName>
        <fullName evidence="4 16">mRNA-capping enzyme subunit alpha</fullName>
        <ecNumber evidence="3 16">2.7.7.50</ecNumber>
    </recommendedName>
    <alternativeName>
        <fullName evidence="12 16">GTP--RNA guanylyltransferase</fullName>
    </alternativeName>
    <alternativeName>
        <fullName evidence="13 16">mRNA guanylyltransferase</fullName>
    </alternativeName>
</protein>
<dbReference type="Proteomes" id="UP000193218">
    <property type="component" value="Unassembled WGS sequence"/>
</dbReference>
<dbReference type="GO" id="GO:0006281">
    <property type="term" value="P:DNA repair"/>
    <property type="evidence" value="ECO:0007669"/>
    <property type="project" value="InterPro"/>
</dbReference>
<dbReference type="Gene3D" id="3.30.470.30">
    <property type="entry name" value="DNA ligase/mRNA capping enzyme"/>
    <property type="match status" value="1"/>
</dbReference>
<dbReference type="OrthoDB" id="200924at2759"/>
<dbReference type="InParanoid" id="A0A1Y1UNR6"/>
<evidence type="ECO:0000256" key="17">
    <source>
        <dbReference type="PIRSR" id="PIRSR036959-1"/>
    </source>
</evidence>
<keyword evidence="7 16" id="KW-0548">Nucleotidyltransferase</keyword>
<dbReference type="InterPro" id="IPR051029">
    <property type="entry name" value="mRNA_Capping_Enz/RNA_Phosphat"/>
</dbReference>